<dbReference type="Gene3D" id="3.90.1170.20">
    <property type="entry name" value="Quinolinate phosphoribosyl transferase, N-terminal domain"/>
    <property type="match status" value="1"/>
</dbReference>
<keyword evidence="9" id="KW-1185">Reference proteome</keyword>
<evidence type="ECO:0000256" key="5">
    <source>
        <dbReference type="PIRNR" id="PIRNR006250"/>
    </source>
</evidence>
<dbReference type="PATRIC" id="fig|1149862.3.peg.745"/>
<dbReference type="SUPFAM" id="SSF51690">
    <property type="entry name" value="Nicotinate/Quinolinate PRTase C-terminal domain-like"/>
    <property type="match status" value="1"/>
</dbReference>
<dbReference type="RefSeq" id="WP_007931454.1">
    <property type="nucleotide sequence ID" value="NZ_AKVJ01000010.1"/>
</dbReference>
<evidence type="ECO:0000256" key="3">
    <source>
        <dbReference type="ARBA" id="ARBA00022679"/>
    </source>
</evidence>
<dbReference type="InterPro" id="IPR027277">
    <property type="entry name" value="NadC/ModD"/>
</dbReference>
<gene>
    <name evidence="8" type="ORF">FB4_2461</name>
</gene>
<evidence type="ECO:0000313" key="9">
    <source>
        <dbReference type="Proteomes" id="UP000004324"/>
    </source>
</evidence>
<keyword evidence="3 5" id="KW-0808">Transferase</keyword>
<keyword evidence="2 5" id="KW-0328">Glycosyltransferase</keyword>
<protein>
    <submittedName>
        <fullName evidence="8">Quinolinate phosphoribosyl transferase</fullName>
    </submittedName>
</protein>
<evidence type="ECO:0000256" key="2">
    <source>
        <dbReference type="ARBA" id="ARBA00022676"/>
    </source>
</evidence>
<dbReference type="GO" id="GO:0004514">
    <property type="term" value="F:nicotinate-nucleotide diphosphorylase (carboxylating) activity"/>
    <property type="evidence" value="ECO:0007669"/>
    <property type="project" value="UniProtKB-EC"/>
</dbReference>
<evidence type="ECO:0000256" key="1">
    <source>
        <dbReference type="ARBA" id="ARBA00009400"/>
    </source>
</evidence>
<dbReference type="Proteomes" id="UP000004324">
    <property type="component" value="Unassembled WGS sequence"/>
</dbReference>
<reference evidence="8 9" key="1">
    <citation type="journal article" date="2012" name="J. Bacteriol.">
        <title>Draft Genome Sequences for Two Metal-Reducing Pelosinus fermentans Strains Isolated from a Cr(VI)-Contaminated Site and for Type Strain R7.</title>
        <authorList>
            <person name="Brown S.D."/>
            <person name="Podar M."/>
            <person name="Klingeman D.M."/>
            <person name="Johnson C.M."/>
            <person name="Yang Z.K."/>
            <person name="Utturkar S.M."/>
            <person name="Land M.L."/>
            <person name="Mosher J.J."/>
            <person name="Hurt R.A.Jr."/>
            <person name="Phelps T.J."/>
            <person name="Palumbo A.V."/>
            <person name="Arkin A.P."/>
            <person name="Hazen T.C."/>
            <person name="Elias D.A."/>
        </authorList>
    </citation>
    <scope>NUCLEOTIDE SEQUENCE [LARGE SCALE GENOMIC DNA]</scope>
    <source>
        <strain evidence="8 9">B4</strain>
    </source>
</reference>
<evidence type="ECO:0000259" key="7">
    <source>
        <dbReference type="Pfam" id="PF02749"/>
    </source>
</evidence>
<dbReference type="EMBL" id="AKVJ01000010">
    <property type="protein sequence ID" value="EIW20029.1"/>
    <property type="molecule type" value="Genomic_DNA"/>
</dbReference>
<dbReference type="GO" id="GO:0009435">
    <property type="term" value="P:NAD+ biosynthetic process"/>
    <property type="evidence" value="ECO:0007669"/>
    <property type="project" value="InterPro"/>
</dbReference>
<dbReference type="InterPro" id="IPR037128">
    <property type="entry name" value="Quinolinate_PRibosylTase_N_sf"/>
</dbReference>
<comment type="catalytic activity">
    <reaction evidence="4">
        <text>nicotinate beta-D-ribonucleotide + CO2 + diphosphate = quinolinate + 5-phospho-alpha-D-ribose 1-diphosphate + 2 H(+)</text>
        <dbReference type="Rhea" id="RHEA:12733"/>
        <dbReference type="ChEBI" id="CHEBI:15378"/>
        <dbReference type="ChEBI" id="CHEBI:16526"/>
        <dbReference type="ChEBI" id="CHEBI:29959"/>
        <dbReference type="ChEBI" id="CHEBI:33019"/>
        <dbReference type="ChEBI" id="CHEBI:57502"/>
        <dbReference type="ChEBI" id="CHEBI:58017"/>
        <dbReference type="EC" id="2.4.2.19"/>
    </reaction>
</comment>
<dbReference type="InterPro" id="IPR022412">
    <property type="entry name" value="Quinolinate_PRibosylTrfase_N"/>
</dbReference>
<dbReference type="GO" id="GO:0034213">
    <property type="term" value="P:quinolinate catabolic process"/>
    <property type="evidence" value="ECO:0007669"/>
    <property type="project" value="TreeGrafter"/>
</dbReference>
<comment type="caution">
    <text evidence="8">The sequence shown here is derived from an EMBL/GenBank/DDBJ whole genome shotgun (WGS) entry which is preliminary data.</text>
</comment>
<proteinExistence type="inferred from homology"/>
<organism evidence="8 9">
    <name type="scientific">Pelosinus fermentans B4</name>
    <dbReference type="NCBI Taxonomy" id="1149862"/>
    <lineage>
        <taxon>Bacteria</taxon>
        <taxon>Bacillati</taxon>
        <taxon>Bacillota</taxon>
        <taxon>Negativicutes</taxon>
        <taxon>Selenomonadales</taxon>
        <taxon>Sporomusaceae</taxon>
        <taxon>Pelosinus</taxon>
    </lineage>
</organism>
<feature type="domain" description="Quinolinate phosphoribosyl transferase N-terminal" evidence="7">
    <location>
        <begin position="19"/>
        <end position="100"/>
    </location>
</feature>
<evidence type="ECO:0000256" key="4">
    <source>
        <dbReference type="ARBA" id="ARBA00047445"/>
    </source>
</evidence>
<dbReference type="InterPro" id="IPR002638">
    <property type="entry name" value="Quinolinate_PRibosylTrfase_C"/>
</dbReference>
<dbReference type="OrthoDB" id="9770610at2"/>
<dbReference type="InterPro" id="IPR036068">
    <property type="entry name" value="Nicotinate_pribotase-like_C"/>
</dbReference>
<dbReference type="PANTHER" id="PTHR32179">
    <property type="entry name" value="NICOTINATE-NUCLEOTIDE PYROPHOSPHORYLASE [CARBOXYLATING]"/>
    <property type="match status" value="1"/>
</dbReference>
<dbReference type="GO" id="GO:0005737">
    <property type="term" value="C:cytoplasm"/>
    <property type="evidence" value="ECO:0007669"/>
    <property type="project" value="TreeGrafter"/>
</dbReference>
<dbReference type="SUPFAM" id="SSF54675">
    <property type="entry name" value="Nicotinate/Quinolinate PRTase N-terminal domain-like"/>
    <property type="match status" value="1"/>
</dbReference>
<comment type="similarity">
    <text evidence="1 5">Belongs to the NadC/ModD family.</text>
</comment>
<sequence>MMKIYPLERGLEEDCPYADITTELLGIQGQGRLKFVTREEAVVTGILRLKEFFEAQKLVVLFWQKSRDLLKSGDTIIEVIGDLKVLFKMWRISQTYLTALCAIATETRKIVAAAKEINPEIEIVVACRKAHLGMRQEEIEAVEDGGGLYHRNSLSDTVLITQNHLKVLGKLPIDIKSFHHKIEIEPRNEEEAYQCASFADVILLDHFEPESLQIVVQKLKRLNSRLKVGVAGGIQASRVKEFAKFVDIIVLSSVLYAAPLDFTCKIERL</sequence>
<dbReference type="Gene3D" id="3.20.20.70">
    <property type="entry name" value="Aldolase class I"/>
    <property type="match status" value="1"/>
</dbReference>
<evidence type="ECO:0000313" key="8">
    <source>
        <dbReference type="EMBL" id="EIW20029.1"/>
    </source>
</evidence>
<name>I9LHN6_9FIRM</name>
<feature type="domain" description="Quinolinate phosphoribosyl transferase C-terminal" evidence="6">
    <location>
        <begin position="103"/>
        <end position="262"/>
    </location>
</feature>
<dbReference type="PIRSF" id="PIRSF006250">
    <property type="entry name" value="NadC_ModD"/>
    <property type="match status" value="1"/>
</dbReference>
<dbReference type="AlphaFoldDB" id="I9LHN6"/>
<dbReference type="PANTHER" id="PTHR32179:SF3">
    <property type="entry name" value="NICOTINATE-NUCLEOTIDE PYROPHOSPHORYLASE [CARBOXYLATING]"/>
    <property type="match status" value="1"/>
</dbReference>
<dbReference type="Pfam" id="PF02749">
    <property type="entry name" value="QRPTase_N"/>
    <property type="match status" value="1"/>
</dbReference>
<accession>I9LHN6</accession>
<evidence type="ECO:0000259" key="6">
    <source>
        <dbReference type="Pfam" id="PF01729"/>
    </source>
</evidence>
<dbReference type="InterPro" id="IPR013785">
    <property type="entry name" value="Aldolase_TIM"/>
</dbReference>
<dbReference type="Pfam" id="PF01729">
    <property type="entry name" value="QRPTase_C"/>
    <property type="match status" value="1"/>
</dbReference>